<dbReference type="Proteomes" id="UP000501451">
    <property type="component" value="Chromosome"/>
</dbReference>
<dbReference type="KEGG" id="jar:G7057_09400"/>
<reference evidence="2 3" key="1">
    <citation type="journal article" date="2017" name="Int. J. Syst. Evol. Microbiol.">
        <title>Jeotgalibaca porci sp. nov. and Jeotgalibaca arthritidis sp. nov., isolated from pigs, and emended description of the genus Jeotgalibaca.</title>
        <authorList>
            <person name="Zamora L."/>
            <person name="Perez-Sancho M."/>
            <person name="Dominguez L."/>
            <person name="Fernandez-Garayzabal J.F."/>
            <person name="Vela A.I."/>
        </authorList>
    </citation>
    <scope>NUCLEOTIDE SEQUENCE [LARGE SCALE GENOMIC DNA]</scope>
    <source>
        <strain evidence="2 3">CECT 9157</strain>
    </source>
</reference>
<gene>
    <name evidence="2" type="ORF">G7057_09400</name>
</gene>
<sequence>MINVIEMEQLELKKKLEGLTEEEEHALQNIYGAIDDMLDALASSEAGDMHQH</sequence>
<evidence type="ECO:0000256" key="1">
    <source>
        <dbReference type="SAM" id="Coils"/>
    </source>
</evidence>
<dbReference type="EMBL" id="CP049740">
    <property type="protein sequence ID" value="QII82626.1"/>
    <property type="molecule type" value="Genomic_DNA"/>
</dbReference>
<dbReference type="AlphaFoldDB" id="A0A6G7KBJ3"/>
<protein>
    <submittedName>
        <fullName evidence="2">Uncharacterized protein</fullName>
    </submittedName>
</protein>
<proteinExistence type="predicted"/>
<dbReference type="RefSeq" id="WP_166163208.1">
    <property type="nucleotide sequence ID" value="NZ_CP049740.1"/>
</dbReference>
<name>A0A6G7KBJ3_9LACT</name>
<keyword evidence="1" id="KW-0175">Coiled coil</keyword>
<evidence type="ECO:0000313" key="2">
    <source>
        <dbReference type="EMBL" id="QII82626.1"/>
    </source>
</evidence>
<accession>A0A6G7KBJ3</accession>
<keyword evidence="3" id="KW-1185">Reference proteome</keyword>
<evidence type="ECO:0000313" key="3">
    <source>
        <dbReference type="Proteomes" id="UP000501451"/>
    </source>
</evidence>
<organism evidence="2 3">
    <name type="scientific">Jeotgalibaca arthritidis</name>
    <dbReference type="NCBI Taxonomy" id="1868794"/>
    <lineage>
        <taxon>Bacteria</taxon>
        <taxon>Bacillati</taxon>
        <taxon>Bacillota</taxon>
        <taxon>Bacilli</taxon>
        <taxon>Lactobacillales</taxon>
        <taxon>Carnobacteriaceae</taxon>
        <taxon>Jeotgalibaca</taxon>
    </lineage>
</organism>
<feature type="coiled-coil region" evidence="1">
    <location>
        <begin position="2"/>
        <end position="29"/>
    </location>
</feature>